<sequence>MENIVIHGTYFTSKNVNEVEFHEDHLICIDRSGTITRTLSPVDAEYSQILNDARQAGRLIELKPNQYLLPGFIDLHVHAPQWPQAGLALELPLADWLNHYTFPLEAKFADSHYARRVYQDFVHQLLSHGTTTAMMFGTIHNDANVELARQSVTQGLRAFVGQVVMDNPEQTPDYYRNQSSVSALHATEQFIKEIFELAKKTSSTVVPVITPRFVPSCTDEALTGLGQLAKQYDLPVQSHLSESNWEHGYAIKRFGIHDTAVMDHFHLLTEKSVMAHGTQLTSDDLTTLRQRGTTIAHCPISNVYFGNGVLAVKKLLAYGNSVGLGSDISGGYSPSLYHNIRQAIKSSQMLTDGVDSSLATATRGVKDSRITMANAFYLATVGGAKALQLKVGKIAPGFQADFQIVNGHQPLMKLSIADVFQRLMYQTEQQDIQSVYVAGKRVYERE</sequence>
<dbReference type="Proteomes" id="UP001212401">
    <property type="component" value="Unassembled WGS sequence"/>
</dbReference>
<keyword evidence="4 8" id="KW-0479">Metal-binding</keyword>
<dbReference type="AlphaFoldDB" id="A0AAW5WRR0"/>
<accession>A0AAW5WRR0</accession>
<evidence type="ECO:0000256" key="3">
    <source>
        <dbReference type="ARBA" id="ARBA00012781"/>
    </source>
</evidence>
<comment type="function">
    <text evidence="8">Catalyzes the hydrolytic deamination of guanine, producing xanthine and ammonia.</text>
</comment>
<evidence type="ECO:0000256" key="2">
    <source>
        <dbReference type="ARBA" id="ARBA00006745"/>
    </source>
</evidence>
<evidence type="ECO:0000256" key="4">
    <source>
        <dbReference type="ARBA" id="ARBA00022723"/>
    </source>
</evidence>
<reference evidence="10" key="1">
    <citation type="submission" date="2022-01" db="EMBL/GenBank/DDBJ databases">
        <title>VMRC isolate genome collection.</title>
        <authorList>
            <person name="France M."/>
            <person name="Rutt L."/>
            <person name="Humphrys M."/>
            <person name="Ravel J."/>
        </authorList>
    </citation>
    <scope>NUCLEOTIDE SEQUENCE</scope>
    <source>
        <strain evidence="10">C0048A1</strain>
    </source>
</reference>
<name>A0AAW5WRR0_9LACO</name>
<dbReference type="GO" id="GO:0008892">
    <property type="term" value="F:guanine deaminase activity"/>
    <property type="evidence" value="ECO:0007669"/>
    <property type="project" value="UniProtKB-UniRule"/>
</dbReference>
<feature type="domain" description="Amidohydrolase-related" evidence="9">
    <location>
        <begin position="67"/>
        <end position="442"/>
    </location>
</feature>
<evidence type="ECO:0000256" key="8">
    <source>
        <dbReference type="RuleBase" id="RU366009"/>
    </source>
</evidence>
<dbReference type="GO" id="GO:0006147">
    <property type="term" value="P:guanine catabolic process"/>
    <property type="evidence" value="ECO:0007669"/>
    <property type="project" value="UniProtKB-UniRule"/>
</dbReference>
<evidence type="ECO:0000256" key="1">
    <source>
        <dbReference type="ARBA" id="ARBA00004984"/>
    </source>
</evidence>
<protein>
    <recommendedName>
        <fullName evidence="3 7">Guanine deaminase</fullName>
        <shortName evidence="8">Guanase</shortName>
        <ecNumber evidence="3 7">3.5.4.3</ecNumber>
    </recommendedName>
    <alternativeName>
        <fullName evidence="8">Guanine aminohydrolase</fullName>
    </alternativeName>
</protein>
<proteinExistence type="inferred from homology"/>
<evidence type="ECO:0000313" key="11">
    <source>
        <dbReference type="Proteomes" id="UP001212401"/>
    </source>
</evidence>
<comment type="caution">
    <text evidence="10">The sequence shown here is derived from an EMBL/GenBank/DDBJ whole genome shotgun (WGS) entry which is preliminary data.</text>
</comment>
<dbReference type="PANTHER" id="PTHR11271:SF6">
    <property type="entry name" value="GUANINE DEAMINASE"/>
    <property type="match status" value="1"/>
</dbReference>
<dbReference type="EMBL" id="JAKHPH010000004">
    <property type="protein sequence ID" value="MCZ3667226.1"/>
    <property type="molecule type" value="Genomic_DNA"/>
</dbReference>
<keyword evidence="5 8" id="KW-0378">Hydrolase</keyword>
<dbReference type="InterPro" id="IPR051607">
    <property type="entry name" value="Metallo-dep_hydrolases"/>
</dbReference>
<comment type="pathway">
    <text evidence="1 8">Purine metabolism; guanine degradation; xanthine from guanine: step 1/1.</text>
</comment>
<evidence type="ECO:0000256" key="5">
    <source>
        <dbReference type="ARBA" id="ARBA00022801"/>
    </source>
</evidence>
<dbReference type="EC" id="3.5.4.3" evidence="3 7"/>
<dbReference type="InterPro" id="IPR006680">
    <property type="entry name" value="Amidohydro-rel"/>
</dbReference>
<organism evidence="10 11">
    <name type="scientific">Limosilactobacillus vaginalis</name>
    <dbReference type="NCBI Taxonomy" id="1633"/>
    <lineage>
        <taxon>Bacteria</taxon>
        <taxon>Bacillati</taxon>
        <taxon>Bacillota</taxon>
        <taxon>Bacilli</taxon>
        <taxon>Lactobacillales</taxon>
        <taxon>Lactobacillaceae</taxon>
        <taxon>Limosilactobacillus</taxon>
    </lineage>
</organism>
<dbReference type="GO" id="GO:0008270">
    <property type="term" value="F:zinc ion binding"/>
    <property type="evidence" value="ECO:0007669"/>
    <property type="project" value="UniProtKB-UniRule"/>
</dbReference>
<dbReference type="SUPFAM" id="SSF51556">
    <property type="entry name" value="Metallo-dependent hydrolases"/>
    <property type="match status" value="1"/>
</dbReference>
<dbReference type="InterPro" id="IPR011059">
    <property type="entry name" value="Metal-dep_hydrolase_composite"/>
</dbReference>
<comment type="catalytic activity">
    <reaction evidence="8">
        <text>guanine + H2O + H(+) = xanthine + NH4(+)</text>
        <dbReference type="Rhea" id="RHEA:14665"/>
        <dbReference type="ChEBI" id="CHEBI:15377"/>
        <dbReference type="ChEBI" id="CHEBI:15378"/>
        <dbReference type="ChEBI" id="CHEBI:16235"/>
        <dbReference type="ChEBI" id="CHEBI:17712"/>
        <dbReference type="ChEBI" id="CHEBI:28938"/>
        <dbReference type="EC" id="3.5.4.3"/>
    </reaction>
</comment>
<dbReference type="RefSeq" id="WP_098045112.1">
    <property type="nucleotide sequence ID" value="NZ_CAKMAX010000015.1"/>
</dbReference>
<dbReference type="PANTHER" id="PTHR11271">
    <property type="entry name" value="GUANINE DEAMINASE"/>
    <property type="match status" value="1"/>
</dbReference>
<evidence type="ECO:0000256" key="7">
    <source>
        <dbReference type="NCBIfam" id="TIGR02967"/>
    </source>
</evidence>
<comment type="cofactor">
    <cofactor evidence="8">
        <name>Zn(2+)</name>
        <dbReference type="ChEBI" id="CHEBI:29105"/>
    </cofactor>
    <text evidence="8">Binds 1 zinc ion per subunit.</text>
</comment>
<dbReference type="Pfam" id="PF01979">
    <property type="entry name" value="Amidohydro_1"/>
    <property type="match status" value="1"/>
</dbReference>
<dbReference type="SUPFAM" id="SSF51338">
    <property type="entry name" value="Composite domain of metallo-dependent hydrolases"/>
    <property type="match status" value="1"/>
</dbReference>
<comment type="similarity">
    <text evidence="2 8">Belongs to the metallo-dependent hydrolases superfamily. ATZ/TRZ family.</text>
</comment>
<dbReference type="Gene3D" id="2.30.40.10">
    <property type="entry name" value="Urease, subunit C, domain 1"/>
    <property type="match status" value="1"/>
</dbReference>
<evidence type="ECO:0000256" key="6">
    <source>
        <dbReference type="ARBA" id="ARBA00022833"/>
    </source>
</evidence>
<gene>
    <name evidence="10" type="primary">guaD</name>
    <name evidence="10" type="ORF">L2724_02870</name>
</gene>
<evidence type="ECO:0000259" key="9">
    <source>
        <dbReference type="Pfam" id="PF01979"/>
    </source>
</evidence>
<dbReference type="InterPro" id="IPR032466">
    <property type="entry name" value="Metal_Hydrolase"/>
</dbReference>
<dbReference type="GeneID" id="75082875"/>
<dbReference type="GO" id="GO:0005829">
    <property type="term" value="C:cytosol"/>
    <property type="evidence" value="ECO:0007669"/>
    <property type="project" value="TreeGrafter"/>
</dbReference>
<dbReference type="InterPro" id="IPR014311">
    <property type="entry name" value="Guanine_deaminase"/>
</dbReference>
<keyword evidence="6 8" id="KW-0862">Zinc</keyword>
<dbReference type="NCBIfam" id="TIGR02967">
    <property type="entry name" value="guan_deamin"/>
    <property type="match status" value="1"/>
</dbReference>
<dbReference type="Gene3D" id="3.20.20.140">
    <property type="entry name" value="Metal-dependent hydrolases"/>
    <property type="match status" value="1"/>
</dbReference>
<evidence type="ECO:0000313" key="10">
    <source>
        <dbReference type="EMBL" id="MCZ3667226.1"/>
    </source>
</evidence>